<dbReference type="AlphaFoldDB" id="A0A1Y5TKL9"/>
<evidence type="ECO:0000313" key="2">
    <source>
        <dbReference type="Proteomes" id="UP000193077"/>
    </source>
</evidence>
<accession>A0A1Y5TKL9</accession>
<dbReference type="Gene3D" id="1.20.120.160">
    <property type="entry name" value="HPT domain"/>
    <property type="match status" value="1"/>
</dbReference>
<dbReference type="Proteomes" id="UP000193077">
    <property type="component" value="Unassembled WGS sequence"/>
</dbReference>
<name>A0A1Y5TKL9_9RHOB</name>
<dbReference type="GO" id="GO:0000160">
    <property type="term" value="P:phosphorelay signal transduction system"/>
    <property type="evidence" value="ECO:0007669"/>
    <property type="project" value="InterPro"/>
</dbReference>
<dbReference type="SUPFAM" id="SSF47226">
    <property type="entry name" value="Histidine-containing phosphotransfer domain, HPT domain"/>
    <property type="match status" value="1"/>
</dbReference>
<protein>
    <submittedName>
        <fullName evidence="1">Uncharacterized protein</fullName>
    </submittedName>
</protein>
<reference evidence="1 2" key="1">
    <citation type="submission" date="2017-03" db="EMBL/GenBank/DDBJ databases">
        <authorList>
            <person name="Afonso C.L."/>
            <person name="Miller P.J."/>
            <person name="Scott M.A."/>
            <person name="Spackman E."/>
            <person name="Goraichik I."/>
            <person name="Dimitrov K.M."/>
            <person name="Suarez D.L."/>
            <person name="Swayne D.E."/>
        </authorList>
    </citation>
    <scope>NUCLEOTIDE SEQUENCE [LARGE SCALE GENOMIC DNA]</scope>
    <source>
        <strain evidence="1 2">CECT 7639</strain>
    </source>
</reference>
<sequence>MPWGHNDFGVTVVDNITTLVQTESVRLDPDRLGHLYRQLGDAGAEDVVCRAIEELAVRLSHCERLWRQQDWQGLRKSARSLIAISDQIGMTALARVAGDVTETIDAVDHVATSATLFRLIRVGERSLTAVWDLQDLSV</sequence>
<gene>
    <name evidence="1" type="ORF">TRL7639_03505</name>
</gene>
<dbReference type="InterPro" id="IPR036641">
    <property type="entry name" value="HPT_dom_sf"/>
</dbReference>
<proteinExistence type="predicted"/>
<dbReference type="EMBL" id="FWFO01000003">
    <property type="protein sequence ID" value="SLN62610.1"/>
    <property type="molecule type" value="Genomic_DNA"/>
</dbReference>
<organism evidence="1 2">
    <name type="scientific">Falsiruegeria litorea R37</name>
    <dbReference type="NCBI Taxonomy" id="1200284"/>
    <lineage>
        <taxon>Bacteria</taxon>
        <taxon>Pseudomonadati</taxon>
        <taxon>Pseudomonadota</taxon>
        <taxon>Alphaproteobacteria</taxon>
        <taxon>Rhodobacterales</taxon>
        <taxon>Roseobacteraceae</taxon>
        <taxon>Falsiruegeria</taxon>
    </lineage>
</organism>
<keyword evidence="2" id="KW-1185">Reference proteome</keyword>
<evidence type="ECO:0000313" key="1">
    <source>
        <dbReference type="EMBL" id="SLN62610.1"/>
    </source>
</evidence>